<dbReference type="AlphaFoldDB" id="H6REQ1"/>
<sequence>MRASFLYIWFGLVLGFQLTFAQVENKSPSFISPSKNNDDSNSLFRPPPEESPYLKGDFMEKPLDITDPTLDDDSPKTNMEEQEKFLNPGDIYLSKLKGKGVEAGKDPKKYRTNQFMGDYRIQGNQARIIYRDHEYPDGDRVRILHNDIVIKNNVLLIERFIGLTLELVPGFNKIDFVALNQGSSGPNTAEVRVYDENGDMTAANQWNLATGVKATYILIKE</sequence>
<evidence type="ECO:0000256" key="1">
    <source>
        <dbReference type="SAM" id="MobiDB-lite"/>
    </source>
</evidence>
<proteinExistence type="predicted"/>
<dbReference type="EMBL" id="FO117581">
    <property type="protein sequence ID" value="CCF99512.1"/>
    <property type="molecule type" value="Genomic_DNA"/>
</dbReference>
<gene>
    <name evidence="2" type="ORF">VIS_S18BIA10030</name>
</gene>
<reference evidence="2" key="1">
    <citation type="journal article" date="2012" name="Environ. Microbiol.">
        <title>Genomic content of uncultured Bacteroidetes from contrasting oceanic provinces in the North Atlantic Ocean.</title>
        <authorList>
            <person name="Gomez-Pereira P.R."/>
            <person name="Schuler M."/>
            <person name="Fuchs B.M."/>
            <person name="Bennke C."/>
            <person name="Teeling H."/>
            <person name="Waldmann J."/>
            <person name="Richter M."/>
            <person name="Barbe V."/>
            <person name="Bataille E."/>
            <person name="Glockner F.O."/>
            <person name="Amann R."/>
        </authorList>
    </citation>
    <scope>NUCLEOTIDE SEQUENCE</scope>
</reference>
<feature type="region of interest" description="Disordered" evidence="1">
    <location>
        <begin position="29"/>
        <end position="56"/>
    </location>
</feature>
<accession>H6REQ1</accession>
<evidence type="ECO:0000313" key="2">
    <source>
        <dbReference type="EMBL" id="CCF99512.1"/>
    </source>
</evidence>
<protein>
    <recommendedName>
        <fullName evidence="3">Secreted protein</fullName>
    </recommendedName>
</protein>
<reference evidence="2" key="2">
    <citation type="submission" date="2012-02" db="EMBL/GenBank/DDBJ databases">
        <authorList>
            <person name="Genoscope - CEA"/>
        </authorList>
    </citation>
    <scope>NUCLEOTIDE SEQUENCE</scope>
</reference>
<evidence type="ECO:0008006" key="3">
    <source>
        <dbReference type="Google" id="ProtNLM"/>
    </source>
</evidence>
<feature type="compositionally biased region" description="Polar residues" evidence="1">
    <location>
        <begin position="29"/>
        <end position="43"/>
    </location>
</feature>
<name>H6REQ1_9BACT</name>
<organism evidence="2">
    <name type="scientific">uncultured Flavobacteriia bacterium</name>
    <dbReference type="NCBI Taxonomy" id="212695"/>
    <lineage>
        <taxon>Bacteria</taxon>
        <taxon>Pseudomonadati</taxon>
        <taxon>Bacteroidota</taxon>
        <taxon>Flavobacteriia</taxon>
        <taxon>environmental samples</taxon>
    </lineage>
</organism>